<reference evidence="2 3" key="2">
    <citation type="journal article" date="2003" name="DNA Res.">
        <title>Complete genome structure of Gloeobacter violaceus PCC 7421, a cyanobacterium that lacks thylakoids (supplement).</title>
        <authorList>
            <person name="Nakamura Y."/>
            <person name="Kaneko T."/>
            <person name="Sato S."/>
            <person name="Mimuro M."/>
            <person name="Miyashita H."/>
            <person name="Tsuchiya T."/>
            <person name="Sasamoto S."/>
            <person name="Watanabe A."/>
            <person name="Kawashima K."/>
            <person name="Kishida Y."/>
            <person name="Kiyokawa C."/>
            <person name="Kohara M."/>
            <person name="Matsumoto M."/>
            <person name="Matsuno A."/>
            <person name="Nakazaki N."/>
            <person name="Shimpo S."/>
            <person name="Takeuchi C."/>
            <person name="Yamada M."/>
            <person name="Tabata S."/>
        </authorList>
    </citation>
    <scope>NUCLEOTIDE SEQUENCE [LARGE SCALE GENOMIC DNA]</scope>
    <source>
        <strain evidence="3">ATCC 29082 / PCC 7421</strain>
    </source>
</reference>
<reference evidence="2 3" key="1">
    <citation type="journal article" date="2003" name="DNA Res.">
        <title>Complete genome structure of Gloeobacter violaceus PCC 7421, a cyanobacterium that lacks thylakoids.</title>
        <authorList>
            <person name="Nakamura Y."/>
            <person name="Kaneko T."/>
            <person name="Sato S."/>
            <person name="Mimuro M."/>
            <person name="Miyashita H."/>
            <person name="Tsuchiya T."/>
            <person name="Sasamoto S."/>
            <person name="Watanabe A."/>
            <person name="Kawashima K."/>
            <person name="Kishida Y."/>
            <person name="Kiyokawa C."/>
            <person name="Kohara M."/>
            <person name="Matsumoto M."/>
            <person name="Matsuno A."/>
            <person name="Nakazaki N."/>
            <person name="Shimpo S."/>
            <person name="Takeuchi C."/>
            <person name="Yamada M."/>
            <person name="Tabata S."/>
        </authorList>
    </citation>
    <scope>NUCLEOTIDE SEQUENCE [LARGE SCALE GENOMIC DNA]</scope>
    <source>
        <strain evidence="3">ATCC 29082 / PCC 7421</strain>
    </source>
</reference>
<dbReference type="KEGG" id="gvi:gll1022"/>
<keyword evidence="3" id="KW-1185">Reference proteome</keyword>
<evidence type="ECO:0000313" key="2">
    <source>
        <dbReference type="EMBL" id="BAC88963.1"/>
    </source>
</evidence>
<dbReference type="AlphaFoldDB" id="Q7NLU7"/>
<dbReference type="eggNOG" id="COG1479">
    <property type="taxonomic scope" value="Bacteria"/>
</dbReference>
<accession>Q7NLU7</accession>
<dbReference type="STRING" id="251221.gene:10758500"/>
<dbReference type="EnsemblBacteria" id="BAC88963">
    <property type="protein sequence ID" value="BAC88963"/>
    <property type="gene ID" value="BAC88963"/>
</dbReference>
<evidence type="ECO:0000259" key="1">
    <source>
        <dbReference type="Pfam" id="PF03235"/>
    </source>
</evidence>
<gene>
    <name evidence="2" type="ordered locus">gll1022</name>
</gene>
<dbReference type="Pfam" id="PF03235">
    <property type="entry name" value="GmrSD_N"/>
    <property type="match status" value="1"/>
</dbReference>
<dbReference type="EMBL" id="BA000045">
    <property type="protein sequence ID" value="BAC88963.1"/>
    <property type="molecule type" value="Genomic_DNA"/>
</dbReference>
<name>Q7NLU7_GLOVI</name>
<feature type="domain" description="GmrSD restriction endonucleases N-terminal" evidence="1">
    <location>
        <begin position="49"/>
        <end position="204"/>
    </location>
</feature>
<dbReference type="InterPro" id="IPR004919">
    <property type="entry name" value="GmrSD_N"/>
</dbReference>
<dbReference type="Proteomes" id="UP000000557">
    <property type="component" value="Chromosome"/>
</dbReference>
<sequence>MSHMEAILFEVPESVINIEEANQDTIEDIAPEDQDLSELIVYSRDWTVETIVSQIQKGNIDLNPKFQRRNAWSDDRRSKLIESLIVGIPVPEIVFAEDKELKKSFIVIDGKQRLLTIAGFFEPDKFNYWNDPKLKNLLLRKDLNSVTYAQLKSRASLSEDYRRFLNADIRCTVISNYASDDILYDIFYRLNTGSSPLATQELRQVLKKGAFADYLIEITNSYQLLHEVLRLRGSDPRLQDVEILLRFFCISLFPHQYKGNLKKFLDDSMAAITKNWSQCKPKVDKLYGDFNIALARLSEILTVQHIGRKFTGDKWEARFNKALFEVEIYYFCRLSDAHATIENNERFLEKFKQLCGNNPVFRSSIESTTKSLDKYETRYSLFQELVNDAYNCEIDDVPVRNR</sequence>
<dbReference type="InParanoid" id="Q7NLU7"/>
<dbReference type="PANTHER" id="PTHR39639">
    <property type="entry name" value="CHROMOSOME 16, WHOLE GENOME SHOTGUN SEQUENCE"/>
    <property type="match status" value="1"/>
</dbReference>
<dbReference type="PhylomeDB" id="Q7NLU7"/>
<dbReference type="PANTHER" id="PTHR39639:SF1">
    <property type="entry name" value="DUF262 DOMAIN-CONTAINING PROTEIN"/>
    <property type="match status" value="1"/>
</dbReference>
<dbReference type="PATRIC" id="fig|251221.4.peg.1046"/>
<organism evidence="2 3">
    <name type="scientific">Gloeobacter violaceus (strain ATCC 29082 / PCC 7421)</name>
    <dbReference type="NCBI Taxonomy" id="251221"/>
    <lineage>
        <taxon>Bacteria</taxon>
        <taxon>Bacillati</taxon>
        <taxon>Cyanobacteriota</taxon>
        <taxon>Cyanophyceae</taxon>
        <taxon>Gloeobacterales</taxon>
        <taxon>Gloeobacteraceae</taxon>
        <taxon>Gloeobacter</taxon>
    </lineage>
</organism>
<protein>
    <submittedName>
        <fullName evidence="2">Gll1022 protein</fullName>
    </submittedName>
</protein>
<dbReference type="OrthoDB" id="9770340at2"/>
<evidence type="ECO:0000313" key="3">
    <source>
        <dbReference type="Proteomes" id="UP000000557"/>
    </source>
</evidence>
<dbReference type="HOGENOM" id="CLU_038557_2_1_3"/>
<proteinExistence type="predicted"/>